<reference evidence="5 6" key="1">
    <citation type="submission" date="2020-03" db="EMBL/GenBank/DDBJ databases">
        <title>Vagococcus sp. nov., isolated from beetles.</title>
        <authorList>
            <person name="Hyun D.-W."/>
            <person name="Bae J.-W."/>
        </authorList>
    </citation>
    <scope>NUCLEOTIDE SEQUENCE [LARGE SCALE GENOMIC DNA]</scope>
    <source>
        <strain evidence="5 6">HDW17A</strain>
    </source>
</reference>
<evidence type="ECO:0000256" key="1">
    <source>
        <dbReference type="ARBA" id="ARBA00004418"/>
    </source>
</evidence>
<dbReference type="PANTHER" id="PTHR30024:SF47">
    <property type="entry name" value="TAURINE-BINDING PERIPLASMIC PROTEIN"/>
    <property type="match status" value="1"/>
</dbReference>
<sequence>MKKTLLSLLTVGLAATVLVACAPGEKKEDVAKEIKTVRLGVMPSTDNIPFLMAHKAEMDKKAGINIELEVFKSGPDRDAAFQAGEVDGVISDLVGLALYKQGDMDVKTVAAPYDEFDLVSADESVKTVSDLKGKSVDFAELTGTAYAMDMMLKDVNMTMADIKVENIPPVPARLERLGAGQTAGAILPEPFVTIGKAKGMHVVQTTKDLGFNPFAIIFDTKFIEKNDDAIKGMMTAYNEASAYIKENDRSEFMDLFIKDVGFPEDMKDLIEVPDFGEIEAVKEADVTSALEWTIEKGLLTKEITAKDVMNNDFVK</sequence>
<dbReference type="Proteomes" id="UP000500890">
    <property type="component" value="Chromosome"/>
</dbReference>
<dbReference type="PROSITE" id="PS51257">
    <property type="entry name" value="PROKAR_LIPOPROTEIN"/>
    <property type="match status" value="1"/>
</dbReference>
<name>A0A6G8AL80_9ENTE</name>
<dbReference type="KEGG" id="vah:G7081_00580"/>
<dbReference type="GO" id="GO:0042597">
    <property type="term" value="C:periplasmic space"/>
    <property type="evidence" value="ECO:0007669"/>
    <property type="project" value="UniProtKB-SubCell"/>
</dbReference>
<dbReference type="Gene3D" id="3.40.190.10">
    <property type="entry name" value="Periplasmic binding protein-like II"/>
    <property type="match status" value="2"/>
</dbReference>
<dbReference type="RefSeq" id="WP_166006426.1">
    <property type="nucleotide sequence ID" value="NZ_CP049886.1"/>
</dbReference>
<proteinExistence type="inferred from homology"/>
<protein>
    <submittedName>
        <fullName evidence="5">ABC transporter substrate-binding protein</fullName>
    </submittedName>
</protein>
<dbReference type="EMBL" id="CP049886">
    <property type="protein sequence ID" value="QIL45685.1"/>
    <property type="molecule type" value="Genomic_DNA"/>
</dbReference>
<dbReference type="Pfam" id="PF13379">
    <property type="entry name" value="NMT1_2"/>
    <property type="match status" value="1"/>
</dbReference>
<keyword evidence="3 4" id="KW-0732">Signal</keyword>
<dbReference type="PANTHER" id="PTHR30024">
    <property type="entry name" value="ALIPHATIC SULFONATES-BINDING PROTEIN-RELATED"/>
    <property type="match status" value="1"/>
</dbReference>
<evidence type="ECO:0000256" key="3">
    <source>
        <dbReference type="ARBA" id="ARBA00022729"/>
    </source>
</evidence>
<feature type="signal peptide" evidence="4">
    <location>
        <begin position="1"/>
        <end position="22"/>
    </location>
</feature>
<evidence type="ECO:0000256" key="2">
    <source>
        <dbReference type="ARBA" id="ARBA00010742"/>
    </source>
</evidence>
<feature type="chain" id="PRO_5026113809" evidence="4">
    <location>
        <begin position="23"/>
        <end position="315"/>
    </location>
</feature>
<accession>A0A6G8AL80</accession>
<organism evidence="5 6">
    <name type="scientific">Vagococcus coleopterorum</name>
    <dbReference type="NCBI Taxonomy" id="2714946"/>
    <lineage>
        <taxon>Bacteria</taxon>
        <taxon>Bacillati</taxon>
        <taxon>Bacillota</taxon>
        <taxon>Bacilli</taxon>
        <taxon>Lactobacillales</taxon>
        <taxon>Enterococcaceae</taxon>
        <taxon>Vagococcus</taxon>
    </lineage>
</organism>
<gene>
    <name evidence="5" type="ORF">G7081_00580</name>
</gene>
<comment type="subcellular location">
    <subcellularLocation>
        <location evidence="1">Periplasm</location>
    </subcellularLocation>
</comment>
<keyword evidence="6" id="KW-1185">Reference proteome</keyword>
<evidence type="ECO:0000256" key="4">
    <source>
        <dbReference type="SAM" id="SignalP"/>
    </source>
</evidence>
<comment type="similarity">
    <text evidence="2">Belongs to the bacterial solute-binding protein SsuA/TauA family.</text>
</comment>
<dbReference type="AlphaFoldDB" id="A0A6G8AL80"/>
<evidence type="ECO:0000313" key="5">
    <source>
        <dbReference type="EMBL" id="QIL45685.1"/>
    </source>
</evidence>
<evidence type="ECO:0000313" key="6">
    <source>
        <dbReference type="Proteomes" id="UP000500890"/>
    </source>
</evidence>
<dbReference type="SUPFAM" id="SSF53850">
    <property type="entry name" value="Periplasmic binding protein-like II"/>
    <property type="match status" value="1"/>
</dbReference>